<keyword evidence="1" id="KW-0833">Ubl conjugation pathway</keyword>
<feature type="compositionally biased region" description="Basic residues" evidence="3">
    <location>
        <begin position="1525"/>
        <end position="1542"/>
    </location>
</feature>
<feature type="compositionally biased region" description="Polar residues" evidence="3">
    <location>
        <begin position="1276"/>
        <end position="1324"/>
    </location>
</feature>
<organism evidence="5 6">
    <name type="scientific">Batillaria attramentaria</name>
    <dbReference type="NCBI Taxonomy" id="370345"/>
    <lineage>
        <taxon>Eukaryota</taxon>
        <taxon>Metazoa</taxon>
        <taxon>Spiralia</taxon>
        <taxon>Lophotrochozoa</taxon>
        <taxon>Mollusca</taxon>
        <taxon>Gastropoda</taxon>
        <taxon>Caenogastropoda</taxon>
        <taxon>Sorbeoconcha</taxon>
        <taxon>Cerithioidea</taxon>
        <taxon>Batillariidae</taxon>
        <taxon>Batillaria</taxon>
    </lineage>
</organism>
<feature type="compositionally biased region" description="Low complexity" evidence="3">
    <location>
        <begin position="1130"/>
        <end position="1141"/>
    </location>
</feature>
<evidence type="ECO:0000259" key="4">
    <source>
        <dbReference type="PROSITE" id="PS50235"/>
    </source>
</evidence>
<dbReference type="InterPro" id="IPR028889">
    <property type="entry name" value="USP"/>
</dbReference>
<feature type="compositionally biased region" description="Polar residues" evidence="3">
    <location>
        <begin position="1152"/>
        <end position="1168"/>
    </location>
</feature>
<sequence length="1651" mass="179283">MLCFCMVFWHLDVFRRSYRRLLGHTCMGNSCIFCALKVIFTQFQYSDKTSLHPDALRKALAETFANQQRFQLGHMDDAAECFENILRRIHFHIAKSQNEDACTAPHCLPHQKFSMAVYEKVVCPCGASSSPLKFSEMVHYVSASALVAQSRMMQENGDVLHPDRFGLLLRKASAMGDVRNCPAGCGKQVQKQRTLLNIPDVVSIGLVWDSDHPSIETTTEVAGALGTAILLQDMYHRVMQDVRILPRLQLVAVVCYYGKHYSTFVFHSKLRTWIYFDDATVREIGPQWENVVEKCSRGRFQPLLLLYANPSATPVSVDTAPRKRVMAPGYAPVPVVMPPEDSDSGLDRTQESIKSMAAPHNVRRSLTPSRDHMAAQDAAQSSSEASRGQRSVTPCADKAGSQETGRDSPARMSREHSRQPSFLIAVTGKTDKNKLGEGGENGAHLPGGASPFSGQHVNGREQKLGLSRQLMDGGAPNGRLETMPEDDYADYTLSSGDQYRRPSLNGFEAAQLPIPPNMGRYPDTQRKESFKRGNAKDGKGGADIVRYQVDPNRAPDFNSHGDGYSPKKNGGNGQGNVPAHPRQGLLSSARDEDIMVGSSDHSSSGQHVVVKPKPTGHGHHDVADGSTHTPVQSGLATLPRKKGQNLSDPALNERPGSSHQEVHKLTHGPSLGNLHFAEPPLPPGTPPPEYNSVSDPHHPHSRQTSTSSQASTIKASSSMGQIEQAKSESAHDLTDKSKYIDRRMVETILKHQGVHRQNSTASNNSVSSADSDSLMGKLLASKASGNLTVDIPYDNVSLGSHKDSGYGSSDRNSSSSTGSGTIDPYTQYFISKSMVVPRSVNQQALEQYQQYGKGPVDPYTGMVVGHVSQHAKDTSGLPHGEGRKIMHPIKESSQEDFLKMSPNDEPIGTQKFITAPPSTQGELRPPPVPPKNFAQFHVIKSSQPAHQRESSLDSLDKDENINERFVSLCKKADSLMDNCMLAETQEDIAAALCYCDSALGCLKEAMAQKDLNSKALTYVQKKHNSCLLKSRSLQKRMPARQESLQSSSSSDMPPSVGNRSSITSSDSDMSDNLAKQLRMEAARERQDVRNRGYTSQDSIGNLHDRQGSGTHLGAPNAGRQGQVMNGAPYSGGPRNSPSRSGQENGIAHQRTDSGVSRMSTSQSANCFQGGSSSGGDSSGSTADLYGTLPRNKSRKPSSETAASPEVYQSFLNKQKCLQAGVHASQQSLDSVKSDSGGSDHGSAAGNQQRMSNKEVDSIQSRTNSTDSTPRMRRHSTSSIHSDRQNPSAVHRQTSQSGRHQSSGFPPPLQTASVAPQPSQHSSQGAPPPVPSQKPVIPYPSSIAKSRAPNGQGPAVPTRADQAEMRHAASSMHLSGLVPGSKPLERCASQPDCQKLVDSAYPANQPDAPSSVYGDRDKLRVSPVPLPQPQPERMHGALEGRPESRMSPVNGDAVTNGSASSELPSPSAVSVRALASRFENSDSVPAPSAGLRQCTSRQNVQPDDAQKPHGHTSVQRTRSKSESFSRKPKSVLKNKKNKTRQQRKSVTFGDSITHYTDCDEPNSGYESARELSTPRVAADDRAYYSDDEERLGSHVSYSDNELDDVEDNNSSNSDDSPVGDEEACQLCHKRRTDLGKLFCAKCSFYMSRLKSN</sequence>
<dbReference type="Proteomes" id="UP001519460">
    <property type="component" value="Unassembled WGS sequence"/>
</dbReference>
<feature type="domain" description="USP" evidence="4">
    <location>
        <begin position="1"/>
        <end position="310"/>
    </location>
</feature>
<dbReference type="PANTHER" id="PTHR22975:SF9">
    <property type="entry name" value="ECHINUS SPLICE FORM 3"/>
    <property type="match status" value="1"/>
</dbReference>
<dbReference type="GO" id="GO:0016787">
    <property type="term" value="F:hydrolase activity"/>
    <property type="evidence" value="ECO:0007669"/>
    <property type="project" value="UniProtKB-KW"/>
</dbReference>
<feature type="region of interest" description="Disordered" evidence="3">
    <location>
        <begin position="509"/>
        <end position="583"/>
    </location>
</feature>
<accession>A0ABD0LNZ6</accession>
<evidence type="ECO:0000256" key="1">
    <source>
        <dbReference type="ARBA" id="ARBA00022786"/>
    </source>
</evidence>
<dbReference type="InterPro" id="IPR038765">
    <property type="entry name" value="Papain-like_cys_pep_sf"/>
</dbReference>
<feature type="compositionally biased region" description="Polar residues" evidence="3">
    <location>
        <begin position="626"/>
        <end position="635"/>
    </location>
</feature>
<feature type="region of interest" description="Disordered" evidence="3">
    <location>
        <begin position="1221"/>
        <end position="1621"/>
    </location>
</feature>
<dbReference type="SUPFAM" id="SSF54001">
    <property type="entry name" value="Cysteine proteinases"/>
    <property type="match status" value="1"/>
</dbReference>
<feature type="region of interest" description="Disordered" evidence="3">
    <location>
        <begin position="595"/>
        <end position="734"/>
    </location>
</feature>
<dbReference type="Pfam" id="PF00443">
    <property type="entry name" value="UCH"/>
    <property type="match status" value="1"/>
</dbReference>
<protein>
    <recommendedName>
        <fullName evidence="4">USP domain-containing protein</fullName>
    </recommendedName>
</protein>
<evidence type="ECO:0000313" key="5">
    <source>
        <dbReference type="EMBL" id="KAK7500923.1"/>
    </source>
</evidence>
<dbReference type="PANTHER" id="PTHR22975">
    <property type="entry name" value="UBIQUITIN SPECIFIC PROTEINASE"/>
    <property type="match status" value="1"/>
</dbReference>
<feature type="region of interest" description="Disordered" evidence="3">
    <location>
        <begin position="353"/>
        <end position="457"/>
    </location>
</feature>
<feature type="compositionally biased region" description="Low complexity" evidence="3">
    <location>
        <begin position="375"/>
        <end position="386"/>
    </location>
</feature>
<feature type="compositionally biased region" description="Pro residues" evidence="3">
    <location>
        <begin position="679"/>
        <end position="689"/>
    </location>
</feature>
<feature type="compositionally biased region" description="Low complexity" evidence="3">
    <location>
        <begin position="1060"/>
        <end position="1070"/>
    </location>
</feature>
<feature type="region of interest" description="Disordered" evidence="3">
    <location>
        <begin position="798"/>
        <end position="822"/>
    </location>
</feature>
<keyword evidence="6" id="KW-1185">Reference proteome</keyword>
<feature type="compositionally biased region" description="Basic and acidic residues" evidence="3">
    <location>
        <begin position="523"/>
        <end position="540"/>
    </location>
</feature>
<evidence type="ECO:0000313" key="6">
    <source>
        <dbReference type="Proteomes" id="UP001519460"/>
    </source>
</evidence>
<dbReference type="PROSITE" id="PS50235">
    <property type="entry name" value="USP_3"/>
    <property type="match status" value="1"/>
</dbReference>
<feature type="compositionally biased region" description="Low complexity" evidence="3">
    <location>
        <begin position="702"/>
        <end position="718"/>
    </location>
</feature>
<feature type="compositionally biased region" description="Low complexity" evidence="3">
    <location>
        <begin position="758"/>
        <end position="771"/>
    </location>
</feature>
<evidence type="ECO:0000256" key="2">
    <source>
        <dbReference type="ARBA" id="ARBA00022801"/>
    </source>
</evidence>
<reference evidence="5 6" key="1">
    <citation type="journal article" date="2023" name="Sci. Data">
        <title>Genome assembly of the Korean intertidal mud-creeper Batillaria attramentaria.</title>
        <authorList>
            <person name="Patra A.K."/>
            <person name="Ho P.T."/>
            <person name="Jun S."/>
            <person name="Lee S.J."/>
            <person name="Kim Y."/>
            <person name="Won Y.J."/>
        </authorList>
    </citation>
    <scope>NUCLEOTIDE SEQUENCE [LARGE SCALE GENOMIC DNA]</scope>
    <source>
        <strain evidence="5">Wonlab-2016</strain>
    </source>
</reference>
<dbReference type="InterPro" id="IPR001394">
    <property type="entry name" value="Peptidase_C19_UCH"/>
</dbReference>
<feature type="compositionally biased region" description="Basic and acidic residues" evidence="3">
    <location>
        <begin position="1431"/>
        <end position="1443"/>
    </location>
</feature>
<feature type="compositionally biased region" description="Polar residues" evidence="3">
    <location>
        <begin position="1257"/>
        <end position="1268"/>
    </location>
</feature>
<dbReference type="EMBL" id="JACVVK020000034">
    <property type="protein sequence ID" value="KAK7500923.1"/>
    <property type="molecule type" value="Genomic_DNA"/>
</dbReference>
<name>A0ABD0LNZ6_9CAEN</name>
<feature type="compositionally biased region" description="Low complexity" evidence="3">
    <location>
        <begin position="1227"/>
        <end position="1242"/>
    </location>
</feature>
<feature type="region of interest" description="Disordered" evidence="3">
    <location>
        <begin position="751"/>
        <end position="771"/>
    </location>
</feature>
<dbReference type="Gene3D" id="3.90.70.10">
    <property type="entry name" value="Cysteine proteinases"/>
    <property type="match status" value="1"/>
</dbReference>
<proteinExistence type="predicted"/>
<feature type="compositionally biased region" description="Low complexity" evidence="3">
    <location>
        <begin position="805"/>
        <end position="820"/>
    </location>
</feature>
<comment type="caution">
    <text evidence="5">The sequence shown here is derived from an EMBL/GenBank/DDBJ whole genome shotgun (WGS) entry which is preliminary data.</text>
</comment>
<feature type="compositionally biased region" description="Basic and acidic residues" evidence="3">
    <location>
        <begin position="725"/>
        <end position="734"/>
    </location>
</feature>
<gene>
    <name evidence="5" type="ORF">BaRGS_00007803</name>
</gene>
<feature type="region of interest" description="Disordered" evidence="3">
    <location>
        <begin position="1082"/>
        <end position="1205"/>
    </location>
</feature>
<feature type="compositionally biased region" description="Polar residues" evidence="3">
    <location>
        <begin position="1452"/>
        <end position="1467"/>
    </location>
</feature>
<dbReference type="CDD" id="cd02257">
    <property type="entry name" value="Peptidase_C19"/>
    <property type="match status" value="1"/>
</dbReference>
<feature type="compositionally biased region" description="Basic and acidic residues" evidence="3">
    <location>
        <begin position="404"/>
        <end position="418"/>
    </location>
</feature>
<dbReference type="InterPro" id="IPR052398">
    <property type="entry name" value="Ubiquitin_hydrolase_53/54"/>
</dbReference>
<feature type="region of interest" description="Disordered" evidence="3">
    <location>
        <begin position="1029"/>
        <end position="1070"/>
    </location>
</feature>
<evidence type="ECO:0000256" key="3">
    <source>
        <dbReference type="SAM" id="MobiDB-lite"/>
    </source>
</evidence>
<keyword evidence="2" id="KW-0378">Hydrolase</keyword>